<comment type="caution">
    <text evidence="3">The sequence shown here is derived from an EMBL/GenBank/DDBJ whole genome shotgun (WGS) entry which is preliminary data.</text>
</comment>
<accession>A0ABD3QGB6</accession>
<name>A0ABD3QGB6_9STRA</name>
<evidence type="ECO:0000256" key="1">
    <source>
        <dbReference type="SAM" id="MobiDB-lite"/>
    </source>
</evidence>
<feature type="signal peptide" evidence="2">
    <location>
        <begin position="1"/>
        <end position="28"/>
    </location>
</feature>
<gene>
    <name evidence="3" type="ORF">HJC23_002290</name>
</gene>
<feature type="compositionally biased region" description="Basic and acidic residues" evidence="1">
    <location>
        <begin position="113"/>
        <end position="122"/>
    </location>
</feature>
<proteinExistence type="predicted"/>
<feature type="chain" id="PRO_5044873957" description="PDZ domain-containing protein" evidence="2">
    <location>
        <begin position="29"/>
        <end position="271"/>
    </location>
</feature>
<dbReference type="AlphaFoldDB" id="A0ABD3QGB6"/>
<reference evidence="3 4" key="1">
    <citation type="journal article" date="2020" name="G3 (Bethesda)">
        <title>Improved Reference Genome for Cyclotella cryptica CCMP332, a Model for Cell Wall Morphogenesis, Salinity Adaptation, and Lipid Production in Diatoms (Bacillariophyta).</title>
        <authorList>
            <person name="Roberts W.R."/>
            <person name="Downey K.M."/>
            <person name="Ruck E.C."/>
            <person name="Traller J.C."/>
            <person name="Alverson A.J."/>
        </authorList>
    </citation>
    <scope>NUCLEOTIDE SEQUENCE [LARGE SCALE GENOMIC DNA]</scope>
    <source>
        <strain evidence="3 4">CCMP332</strain>
    </source>
</reference>
<keyword evidence="2" id="KW-0732">Signal</keyword>
<evidence type="ECO:0000256" key="2">
    <source>
        <dbReference type="SAM" id="SignalP"/>
    </source>
</evidence>
<feature type="region of interest" description="Disordered" evidence="1">
    <location>
        <begin position="95"/>
        <end position="122"/>
    </location>
</feature>
<protein>
    <recommendedName>
        <fullName evidence="5">PDZ domain-containing protein</fullName>
    </recommendedName>
</protein>
<evidence type="ECO:0000313" key="3">
    <source>
        <dbReference type="EMBL" id="KAL3799162.1"/>
    </source>
</evidence>
<evidence type="ECO:0008006" key="5">
    <source>
        <dbReference type="Google" id="ProtNLM"/>
    </source>
</evidence>
<dbReference type="EMBL" id="JABMIG020000041">
    <property type="protein sequence ID" value="KAL3799162.1"/>
    <property type="molecule type" value="Genomic_DNA"/>
</dbReference>
<evidence type="ECO:0000313" key="4">
    <source>
        <dbReference type="Proteomes" id="UP001516023"/>
    </source>
</evidence>
<keyword evidence="4" id="KW-1185">Reference proteome</keyword>
<sequence>MGASYTPRTLFLQLHLLFLLAECSLVSAFYSSSNQNQRATSLDPVHTHWHGGALHREFTAFSSSRSSNDAPQNEQDETTELLEKARLLREQASNLEKTKRQAERVMQQQQEAARQEERQKKDQWKERYSVVIPILKDMGEEVMERVDFAPRIKGGKSRILSTQAPLPLGIVLGQDSESSLITVDDILPEGNGATIGKIQQGDILRAVTACQTTMETPTWQLLAGGIGMPKTRRFMFSADGKALEEVLNAVGSNRMDAAGRDVVLVIERVDS</sequence>
<organism evidence="3 4">
    <name type="scientific">Cyclotella cryptica</name>
    <dbReference type="NCBI Taxonomy" id="29204"/>
    <lineage>
        <taxon>Eukaryota</taxon>
        <taxon>Sar</taxon>
        <taxon>Stramenopiles</taxon>
        <taxon>Ochrophyta</taxon>
        <taxon>Bacillariophyta</taxon>
        <taxon>Coscinodiscophyceae</taxon>
        <taxon>Thalassiosirophycidae</taxon>
        <taxon>Stephanodiscales</taxon>
        <taxon>Stephanodiscaceae</taxon>
        <taxon>Cyclotella</taxon>
    </lineage>
</organism>
<dbReference type="Proteomes" id="UP001516023">
    <property type="component" value="Unassembled WGS sequence"/>
</dbReference>